<proteinExistence type="predicted"/>
<reference evidence="1 2" key="1">
    <citation type="submission" date="2018-06" db="EMBL/GenBank/DDBJ databases">
        <title>Flavobacterium tibetense sp. nov., isolated from a wetland YonghuCo on Tibetan Plateau.</title>
        <authorList>
            <person name="Xing P."/>
            <person name="Phurbu D."/>
            <person name="Lu H."/>
        </authorList>
    </citation>
    <scope>NUCLEOTIDE SEQUENCE [LARGE SCALE GENOMIC DNA]</scope>
    <source>
        <strain evidence="1 2">YH5</strain>
    </source>
</reference>
<dbReference type="EMBL" id="QLST01000004">
    <property type="protein sequence ID" value="RBA29026.1"/>
    <property type="molecule type" value="Genomic_DNA"/>
</dbReference>
<evidence type="ECO:0008006" key="3">
    <source>
        <dbReference type="Google" id="ProtNLM"/>
    </source>
</evidence>
<gene>
    <name evidence="1" type="ORF">DPN68_04490</name>
</gene>
<dbReference type="RefSeq" id="WP_113988456.1">
    <property type="nucleotide sequence ID" value="NZ_QLST01000004.1"/>
</dbReference>
<dbReference type="OrthoDB" id="148859at2"/>
<keyword evidence="2" id="KW-1185">Reference proteome</keyword>
<protein>
    <recommendedName>
        <fullName evidence="3">TIGR04255 family protein</fullName>
    </recommendedName>
</protein>
<evidence type="ECO:0000313" key="1">
    <source>
        <dbReference type="EMBL" id="RBA29026.1"/>
    </source>
</evidence>
<dbReference type="AlphaFoldDB" id="A0A365P3R6"/>
<sequence>MSKLPNAPLVEVVFELRWDINSKNDLIDFQYLHGDLYSMIKESFPIRENLIPPDIPFEALRSIPVFRFRKNHNSYPLIQIGPGVISFNTIDEFYIWENFRDEVNSLIDNINKIYPKFENLSKKTSLIYVDFIKLDNSINNSIDFINNNFNINISSNILPNYVEKKLDEVNYTFNYKIENNSLSLNIANGKLNDDNQGLILQTKVNSLVSNLNISDLKKWLNESHDLSSDTFKSIIKKELYDTFK</sequence>
<evidence type="ECO:0000313" key="2">
    <source>
        <dbReference type="Proteomes" id="UP000253319"/>
    </source>
</evidence>
<comment type="caution">
    <text evidence="1">The sequence shown here is derived from an EMBL/GenBank/DDBJ whole genome shotgun (WGS) entry which is preliminary data.</text>
</comment>
<dbReference type="InterPro" id="IPR026349">
    <property type="entry name" value="CHP04255"/>
</dbReference>
<organism evidence="1 2">
    <name type="scientific">Flavobacterium tibetense</name>
    <dbReference type="NCBI Taxonomy" id="2233533"/>
    <lineage>
        <taxon>Bacteria</taxon>
        <taxon>Pseudomonadati</taxon>
        <taxon>Bacteroidota</taxon>
        <taxon>Flavobacteriia</taxon>
        <taxon>Flavobacteriales</taxon>
        <taxon>Flavobacteriaceae</taxon>
        <taxon>Flavobacterium</taxon>
    </lineage>
</organism>
<accession>A0A365P3R6</accession>
<dbReference type="Proteomes" id="UP000253319">
    <property type="component" value="Unassembled WGS sequence"/>
</dbReference>
<dbReference type="NCBIfam" id="TIGR04255">
    <property type="entry name" value="sporadTIGR04255"/>
    <property type="match status" value="1"/>
</dbReference>
<name>A0A365P3R6_9FLAO</name>